<comment type="caution">
    <text evidence="8">The sequence shown here is derived from an EMBL/GenBank/DDBJ whole genome shotgun (WGS) entry which is preliminary data.</text>
</comment>
<dbReference type="InterPro" id="IPR012340">
    <property type="entry name" value="NA-bd_OB-fold"/>
</dbReference>
<dbReference type="PANTHER" id="PTHR10744:SF1">
    <property type="entry name" value="SMALL RIBOSOMAL SUBUNIT PROTEIN US17M"/>
    <property type="match status" value="1"/>
</dbReference>
<dbReference type="HAMAP" id="MF_01345_B">
    <property type="entry name" value="Ribosomal_uS17_B"/>
    <property type="match status" value="1"/>
</dbReference>
<dbReference type="Proteomes" id="UP000034290">
    <property type="component" value="Unassembled WGS sequence"/>
</dbReference>
<dbReference type="SUPFAM" id="SSF50249">
    <property type="entry name" value="Nucleic acid-binding proteins"/>
    <property type="match status" value="1"/>
</dbReference>
<dbReference type="PANTHER" id="PTHR10744">
    <property type="entry name" value="40S RIBOSOMAL PROTEIN S11 FAMILY MEMBER"/>
    <property type="match status" value="1"/>
</dbReference>
<protein>
    <recommendedName>
        <fullName evidence="6">Small ribosomal subunit protein uS17</fullName>
    </recommendedName>
</protein>
<evidence type="ECO:0000256" key="7">
    <source>
        <dbReference type="RuleBase" id="RU003872"/>
    </source>
</evidence>
<dbReference type="PROSITE" id="PS00056">
    <property type="entry name" value="RIBOSOMAL_S17"/>
    <property type="match status" value="1"/>
</dbReference>
<dbReference type="GO" id="GO:0022627">
    <property type="term" value="C:cytosolic small ribosomal subunit"/>
    <property type="evidence" value="ECO:0007669"/>
    <property type="project" value="UniProtKB-UniRule"/>
</dbReference>
<dbReference type="EMBL" id="LCRM01000010">
    <property type="protein sequence ID" value="KKW36911.1"/>
    <property type="molecule type" value="Genomic_DNA"/>
</dbReference>
<reference evidence="8 9" key="1">
    <citation type="journal article" date="2015" name="Nature">
        <title>rRNA introns, odd ribosomes, and small enigmatic genomes across a large radiation of phyla.</title>
        <authorList>
            <person name="Brown C.T."/>
            <person name="Hug L.A."/>
            <person name="Thomas B.C."/>
            <person name="Sharon I."/>
            <person name="Castelle C.J."/>
            <person name="Singh A."/>
            <person name="Wilkins M.J."/>
            <person name="Williams K.H."/>
            <person name="Banfield J.F."/>
        </authorList>
    </citation>
    <scope>NUCLEOTIDE SEQUENCE [LARGE SCALE GENOMIC DNA]</scope>
</reference>
<evidence type="ECO:0000256" key="1">
    <source>
        <dbReference type="ARBA" id="ARBA00010254"/>
    </source>
</evidence>
<dbReference type="NCBIfam" id="TIGR03635">
    <property type="entry name" value="uS17_bact"/>
    <property type="match status" value="1"/>
</dbReference>
<dbReference type="GO" id="GO:0003735">
    <property type="term" value="F:structural constituent of ribosome"/>
    <property type="evidence" value="ECO:0007669"/>
    <property type="project" value="UniProtKB-UniRule"/>
</dbReference>
<dbReference type="CDD" id="cd00364">
    <property type="entry name" value="Ribosomal_uS17"/>
    <property type="match status" value="1"/>
</dbReference>
<dbReference type="InterPro" id="IPR019979">
    <property type="entry name" value="Ribosomal_uS17_CS"/>
</dbReference>
<evidence type="ECO:0000256" key="5">
    <source>
        <dbReference type="ARBA" id="ARBA00023274"/>
    </source>
</evidence>
<dbReference type="GO" id="GO:0019843">
    <property type="term" value="F:rRNA binding"/>
    <property type="evidence" value="ECO:0007669"/>
    <property type="project" value="UniProtKB-UniRule"/>
</dbReference>
<dbReference type="Gene3D" id="2.40.50.140">
    <property type="entry name" value="Nucleic acid-binding proteins"/>
    <property type="match status" value="1"/>
</dbReference>
<evidence type="ECO:0000313" key="8">
    <source>
        <dbReference type="EMBL" id="KKW36911.1"/>
    </source>
</evidence>
<keyword evidence="5 6" id="KW-0687">Ribonucleoprotein</keyword>
<keyword evidence="4 6" id="KW-0689">Ribosomal protein</keyword>
<proteinExistence type="inferred from homology"/>
<comment type="function">
    <text evidence="6">One of the primary rRNA binding proteins, it binds specifically to the 5'-end of 16S ribosomal RNA.</text>
</comment>
<sequence>MENKKAKNLIGKVVSDRMQKTRVVEVLRFTRHPKYGKFVKISKRFKAHDEAGEYRLGDRVEIQETKPLSKEKRWRITKLIERPARAESVDETL</sequence>
<accession>A0A0G1Y103</accession>
<gene>
    <name evidence="6" type="primary">rpsQ</name>
    <name evidence="8" type="ORF">UY81_C0010G0013</name>
</gene>
<evidence type="ECO:0000256" key="4">
    <source>
        <dbReference type="ARBA" id="ARBA00022980"/>
    </source>
</evidence>
<dbReference type="AlphaFoldDB" id="A0A0G1Y103"/>
<keyword evidence="2 6" id="KW-0699">rRNA-binding</keyword>
<evidence type="ECO:0000256" key="6">
    <source>
        <dbReference type="HAMAP-Rule" id="MF_01345"/>
    </source>
</evidence>
<evidence type="ECO:0000256" key="2">
    <source>
        <dbReference type="ARBA" id="ARBA00022730"/>
    </source>
</evidence>
<evidence type="ECO:0000313" key="9">
    <source>
        <dbReference type="Proteomes" id="UP000034290"/>
    </source>
</evidence>
<name>A0A0G1Y103_9BACT</name>
<dbReference type="InterPro" id="IPR019984">
    <property type="entry name" value="Ribosomal_uS17_bact/chlr"/>
</dbReference>
<dbReference type="PRINTS" id="PR00973">
    <property type="entry name" value="RIBOSOMALS17"/>
</dbReference>
<keyword evidence="3 6" id="KW-0694">RNA-binding</keyword>
<organism evidence="8 9">
    <name type="scientific">Candidatus Giovannonibacteria bacterium GW2011_GWA2_53_7</name>
    <dbReference type="NCBI Taxonomy" id="1618650"/>
    <lineage>
        <taxon>Bacteria</taxon>
        <taxon>Candidatus Giovannoniibacteriota</taxon>
    </lineage>
</organism>
<comment type="similarity">
    <text evidence="1 6 7">Belongs to the universal ribosomal protein uS17 family.</text>
</comment>
<dbReference type="NCBIfam" id="NF004123">
    <property type="entry name" value="PRK05610.1"/>
    <property type="match status" value="1"/>
</dbReference>
<dbReference type="InterPro" id="IPR000266">
    <property type="entry name" value="Ribosomal_uS17"/>
</dbReference>
<evidence type="ECO:0000256" key="3">
    <source>
        <dbReference type="ARBA" id="ARBA00022884"/>
    </source>
</evidence>
<dbReference type="Pfam" id="PF00366">
    <property type="entry name" value="Ribosomal_S17"/>
    <property type="match status" value="1"/>
</dbReference>
<dbReference type="GO" id="GO:0006412">
    <property type="term" value="P:translation"/>
    <property type="evidence" value="ECO:0007669"/>
    <property type="project" value="UniProtKB-UniRule"/>
</dbReference>
<comment type="subunit">
    <text evidence="6">Part of the 30S ribosomal subunit.</text>
</comment>